<gene>
    <name evidence="8" type="ORF">dnm_004530</name>
</gene>
<sequence length="316" mass="34482">MMKSDRREFLNLSGKYILGAGLAPLFSALISGCKTMEAVTKIGTSIAVSQGVIDESQADSINKSASAVARSFQDITPEQEYYIGRTVAATITAKYRPYNKPQANMFLNVLGKALAQASELPETFGSYHFLILNSDEINAFAAPGGLIFVTRGMLRCCKHEDAAAAVLAHEIGHVQLKHGLQAIKKSRITSALTTLAIEGTKSFGQKELAQLTETFEDSISDITSTLVNNGYSRSFELEADMAAVKILKNVGYDPNGLVDMLNVMKKRLKPGRLDFAKTHPPPAVRIAALRKHIGRYTKVKTAGPRQPRFMAVFRNI</sequence>
<evidence type="ECO:0000313" key="8">
    <source>
        <dbReference type="EMBL" id="QTA84457.1"/>
    </source>
</evidence>
<keyword evidence="5 6" id="KW-0482">Metalloprotease</keyword>
<dbReference type="CDD" id="cd07324">
    <property type="entry name" value="M48C_Oma1-like"/>
    <property type="match status" value="1"/>
</dbReference>
<dbReference type="KEGG" id="dmm:dnm_004530"/>
<keyword evidence="9" id="KW-1185">Reference proteome</keyword>
<evidence type="ECO:0000256" key="5">
    <source>
        <dbReference type="ARBA" id="ARBA00023049"/>
    </source>
</evidence>
<dbReference type="Pfam" id="PF01435">
    <property type="entry name" value="Peptidase_M48"/>
    <property type="match status" value="1"/>
</dbReference>
<evidence type="ECO:0000259" key="7">
    <source>
        <dbReference type="Pfam" id="PF01435"/>
    </source>
</evidence>
<feature type="domain" description="Peptidase M48" evidence="7">
    <location>
        <begin position="107"/>
        <end position="291"/>
    </location>
</feature>
<keyword evidence="1 6" id="KW-0645">Protease</keyword>
<keyword evidence="2" id="KW-0479">Metal-binding</keyword>
<dbReference type="Gene3D" id="3.30.2010.10">
    <property type="entry name" value="Metalloproteases ('zincins'), catalytic domain"/>
    <property type="match status" value="1"/>
</dbReference>
<dbReference type="EMBL" id="CP061800">
    <property type="protein sequence ID" value="QTA84457.1"/>
    <property type="molecule type" value="Genomic_DNA"/>
</dbReference>
<dbReference type="InterPro" id="IPR051156">
    <property type="entry name" value="Mito/Outer_Membr_Metalloprot"/>
</dbReference>
<dbReference type="PANTHER" id="PTHR22726:SF1">
    <property type="entry name" value="METALLOENDOPEPTIDASE OMA1, MITOCHONDRIAL"/>
    <property type="match status" value="1"/>
</dbReference>
<evidence type="ECO:0000256" key="1">
    <source>
        <dbReference type="ARBA" id="ARBA00022670"/>
    </source>
</evidence>
<dbReference type="AlphaFoldDB" id="A0A975BFC1"/>
<comment type="similarity">
    <text evidence="6">Belongs to the peptidase M48 family.</text>
</comment>
<dbReference type="InterPro" id="IPR001915">
    <property type="entry name" value="Peptidase_M48"/>
</dbReference>
<evidence type="ECO:0000313" key="9">
    <source>
        <dbReference type="Proteomes" id="UP000663722"/>
    </source>
</evidence>
<keyword evidence="3 6" id="KW-0378">Hydrolase</keyword>
<dbReference type="PANTHER" id="PTHR22726">
    <property type="entry name" value="METALLOENDOPEPTIDASE OMA1"/>
    <property type="match status" value="1"/>
</dbReference>
<evidence type="ECO:0000256" key="4">
    <source>
        <dbReference type="ARBA" id="ARBA00022833"/>
    </source>
</evidence>
<dbReference type="GO" id="GO:0051603">
    <property type="term" value="P:proteolysis involved in protein catabolic process"/>
    <property type="evidence" value="ECO:0007669"/>
    <property type="project" value="TreeGrafter"/>
</dbReference>
<dbReference type="Proteomes" id="UP000663722">
    <property type="component" value="Chromosome"/>
</dbReference>
<accession>A0A975BFC1</accession>
<comment type="cofactor">
    <cofactor evidence="6">
        <name>Zn(2+)</name>
        <dbReference type="ChEBI" id="CHEBI:29105"/>
    </cofactor>
    <text evidence="6">Binds 1 zinc ion per subunit.</text>
</comment>
<name>A0A975BFC1_9BACT</name>
<evidence type="ECO:0000256" key="3">
    <source>
        <dbReference type="ARBA" id="ARBA00022801"/>
    </source>
</evidence>
<organism evidence="8 9">
    <name type="scientific">Desulfonema magnum</name>
    <dbReference type="NCBI Taxonomy" id="45655"/>
    <lineage>
        <taxon>Bacteria</taxon>
        <taxon>Pseudomonadati</taxon>
        <taxon>Thermodesulfobacteriota</taxon>
        <taxon>Desulfobacteria</taxon>
        <taxon>Desulfobacterales</taxon>
        <taxon>Desulfococcaceae</taxon>
        <taxon>Desulfonema</taxon>
    </lineage>
</organism>
<evidence type="ECO:0000256" key="6">
    <source>
        <dbReference type="RuleBase" id="RU003983"/>
    </source>
</evidence>
<protein>
    <submittedName>
        <fullName evidence="8">Peptidase, M48 family</fullName>
    </submittedName>
</protein>
<keyword evidence="4 6" id="KW-0862">Zinc</keyword>
<dbReference type="RefSeq" id="WP_207680937.1">
    <property type="nucleotide sequence ID" value="NZ_CP061800.1"/>
</dbReference>
<dbReference type="GO" id="GO:0046872">
    <property type="term" value="F:metal ion binding"/>
    <property type="evidence" value="ECO:0007669"/>
    <property type="project" value="UniProtKB-KW"/>
</dbReference>
<dbReference type="GO" id="GO:0004222">
    <property type="term" value="F:metalloendopeptidase activity"/>
    <property type="evidence" value="ECO:0007669"/>
    <property type="project" value="InterPro"/>
</dbReference>
<dbReference type="PROSITE" id="PS51257">
    <property type="entry name" value="PROKAR_LIPOPROTEIN"/>
    <property type="match status" value="1"/>
</dbReference>
<reference evidence="8" key="1">
    <citation type="journal article" date="2021" name="Microb. Physiol.">
        <title>Proteogenomic Insights into the Physiology of Marine, Sulfate-Reducing, Filamentous Desulfonema limicola and Desulfonema magnum.</title>
        <authorList>
            <person name="Schnaars V."/>
            <person name="Wohlbrand L."/>
            <person name="Scheve S."/>
            <person name="Hinrichs C."/>
            <person name="Reinhardt R."/>
            <person name="Rabus R."/>
        </authorList>
    </citation>
    <scope>NUCLEOTIDE SEQUENCE</scope>
    <source>
        <strain evidence="8">4be13</strain>
    </source>
</reference>
<dbReference type="GO" id="GO:0016020">
    <property type="term" value="C:membrane"/>
    <property type="evidence" value="ECO:0007669"/>
    <property type="project" value="TreeGrafter"/>
</dbReference>
<evidence type="ECO:0000256" key="2">
    <source>
        <dbReference type="ARBA" id="ARBA00022723"/>
    </source>
</evidence>
<proteinExistence type="inferred from homology"/>